<evidence type="ECO:0000313" key="1">
    <source>
        <dbReference type="EMBL" id="GMN59135.1"/>
    </source>
</evidence>
<evidence type="ECO:0000313" key="2">
    <source>
        <dbReference type="Proteomes" id="UP001187192"/>
    </source>
</evidence>
<name>A0AA88J0X7_FICCA</name>
<organism evidence="1 2">
    <name type="scientific">Ficus carica</name>
    <name type="common">Common fig</name>
    <dbReference type="NCBI Taxonomy" id="3494"/>
    <lineage>
        <taxon>Eukaryota</taxon>
        <taxon>Viridiplantae</taxon>
        <taxon>Streptophyta</taxon>
        <taxon>Embryophyta</taxon>
        <taxon>Tracheophyta</taxon>
        <taxon>Spermatophyta</taxon>
        <taxon>Magnoliopsida</taxon>
        <taxon>eudicotyledons</taxon>
        <taxon>Gunneridae</taxon>
        <taxon>Pentapetalae</taxon>
        <taxon>rosids</taxon>
        <taxon>fabids</taxon>
        <taxon>Rosales</taxon>
        <taxon>Moraceae</taxon>
        <taxon>Ficeae</taxon>
        <taxon>Ficus</taxon>
    </lineage>
</organism>
<accession>A0AA88J0X7</accession>
<dbReference type="EMBL" id="BTGU01000084">
    <property type="protein sequence ID" value="GMN59135.1"/>
    <property type="molecule type" value="Genomic_DNA"/>
</dbReference>
<gene>
    <name evidence="1" type="ORF">TIFTF001_028231</name>
</gene>
<dbReference type="AlphaFoldDB" id="A0AA88J0X7"/>
<protein>
    <submittedName>
        <fullName evidence="1">Uncharacterized protein</fullName>
    </submittedName>
</protein>
<proteinExistence type="predicted"/>
<comment type="caution">
    <text evidence="1">The sequence shown here is derived from an EMBL/GenBank/DDBJ whole genome shotgun (WGS) entry which is preliminary data.</text>
</comment>
<reference evidence="1" key="1">
    <citation type="submission" date="2023-07" db="EMBL/GenBank/DDBJ databases">
        <title>draft genome sequence of fig (Ficus carica).</title>
        <authorList>
            <person name="Takahashi T."/>
            <person name="Nishimura K."/>
        </authorList>
    </citation>
    <scope>NUCLEOTIDE SEQUENCE</scope>
</reference>
<sequence>MRAVSKHFLFRGEKIRPFHPSRPREAPGLKNLMATRGRHHLSYLTRYNIWRSREYG</sequence>
<keyword evidence="2" id="KW-1185">Reference proteome</keyword>
<dbReference type="Proteomes" id="UP001187192">
    <property type="component" value="Unassembled WGS sequence"/>
</dbReference>